<keyword evidence="2" id="KW-1185">Reference proteome</keyword>
<dbReference type="Proteomes" id="UP000307720">
    <property type="component" value="Unassembled WGS sequence"/>
</dbReference>
<dbReference type="EMBL" id="SRZB01000003">
    <property type="protein sequence ID" value="TGY00053.1"/>
    <property type="molecule type" value="Genomic_DNA"/>
</dbReference>
<evidence type="ECO:0000313" key="2">
    <source>
        <dbReference type="Proteomes" id="UP000307720"/>
    </source>
</evidence>
<proteinExistence type="predicted"/>
<sequence>MDLKRILLPSVIESEEKLYYRRDGKVSAEPDGSLRFGLNGSVGFDTYFNGFSTGKWRKYTVVDKVQLILEFQGTFSVELVYQYLQSGEVKEEILENREISSAGRTQEAFDFGNCREEGIFAMRCLSLAEDGMIFGGRYVNEKLMPANLNVNIMVDICTFKREEYVYRNLNLLKEQILENPESPLYRHLYVHISDNAKTLDTSIADGTIVKVSPNKNAGGVGGFTRGIIEAMSLAKQRDISHVLLMDDDAMIEPASLEVTYSFLSVLKEEYQDYTLAGSIIQLNKPYLQYEEGAQWNQGAIEALKHKVDLREVKVLLLNEDESEKVEYAGWWYCCIPLSVISKENLPLPLFIHRDDVEYGLRTGKGFIYLNGVGVWHEAFENKVSGPLEYYDIRNHCIVNAVHCPDYGAKKMKRLLLKWASSNIAKYRYKYADLNLRGVEDFLKGADWFMRQEPVELHAEICKLNYQAKPKEEYIGYKGITEEDYDWEKLITPDKSDFIPVWKKLCHLIFINGYILPAKKGKVPVVPPYNNIYKMFRLSETIMTDAAGNSVSTKRSFKRMVQCYRNLFKVMRRMDKEYEAAKKSYQERYREMANLDFWRKYLEL</sequence>
<comment type="caution">
    <text evidence="1">The sequence shown here is derived from an EMBL/GenBank/DDBJ whole genome shotgun (WGS) entry which is preliminary data.</text>
</comment>
<accession>A0AC61R268</accession>
<protein>
    <submittedName>
        <fullName evidence="1">Uncharacterized protein</fullName>
    </submittedName>
</protein>
<gene>
    <name evidence="1" type="ORF">E5357_03270</name>
</gene>
<evidence type="ECO:0000313" key="1">
    <source>
        <dbReference type="EMBL" id="TGY00053.1"/>
    </source>
</evidence>
<reference evidence="1" key="1">
    <citation type="submission" date="2019-04" db="EMBL/GenBank/DDBJ databases">
        <title>Microbes associate with the intestines of laboratory mice.</title>
        <authorList>
            <person name="Navarre W."/>
            <person name="Wong E."/>
            <person name="Huang K."/>
            <person name="Tropini C."/>
            <person name="Ng K."/>
            <person name="Yu B."/>
        </authorList>
    </citation>
    <scope>NUCLEOTIDE SEQUENCE</scope>
    <source>
        <strain evidence="1">NM72_1-8</strain>
    </source>
</reference>
<organism evidence="1 2">
    <name type="scientific">Hominisplanchenecus murintestinalis</name>
    <dbReference type="NCBI Taxonomy" id="2941517"/>
    <lineage>
        <taxon>Bacteria</taxon>
        <taxon>Bacillati</taxon>
        <taxon>Bacillota</taxon>
        <taxon>Clostridia</taxon>
        <taxon>Lachnospirales</taxon>
        <taxon>Lachnospiraceae</taxon>
        <taxon>Hominisplanchenecus</taxon>
    </lineage>
</organism>
<name>A0AC61R268_9FIRM</name>